<dbReference type="AlphaFoldDB" id="A0A223ATA8"/>
<dbReference type="PROSITE" id="PS51186">
    <property type="entry name" value="GNAT"/>
    <property type="match status" value="1"/>
</dbReference>
<reference evidence="3" key="1">
    <citation type="submission" date="2016-05" db="EMBL/GenBank/DDBJ databases">
        <authorList>
            <person name="Holder M.E."/>
            <person name="Ajami N.J."/>
            <person name="Petrosino J.F."/>
        </authorList>
    </citation>
    <scope>NUCLEOTIDE SEQUENCE [LARGE SCALE GENOMIC DNA]</scope>
    <source>
        <strain evidence="3">ATCC 700696</strain>
    </source>
</reference>
<dbReference type="PANTHER" id="PTHR43415:SF3">
    <property type="entry name" value="GNAT-FAMILY ACETYLTRANSFERASE"/>
    <property type="match status" value="1"/>
</dbReference>
<organism evidence="2 3">
    <name type="scientific">Mogibacterium pumilum</name>
    <dbReference type="NCBI Taxonomy" id="86332"/>
    <lineage>
        <taxon>Bacteria</taxon>
        <taxon>Bacillati</taxon>
        <taxon>Bacillota</taxon>
        <taxon>Clostridia</taxon>
        <taxon>Peptostreptococcales</taxon>
        <taxon>Anaerovoracaceae</taxon>
        <taxon>Mogibacterium</taxon>
    </lineage>
</organism>
<dbReference type="OrthoDB" id="9795206at2"/>
<name>A0A223ATA8_9FIRM</name>
<dbReference type="PANTHER" id="PTHR43415">
    <property type="entry name" value="SPERMIDINE N(1)-ACETYLTRANSFERASE"/>
    <property type="match status" value="1"/>
</dbReference>
<protein>
    <submittedName>
        <fullName evidence="2">GNAT family acetyltransferase</fullName>
    </submittedName>
</protein>
<evidence type="ECO:0000259" key="1">
    <source>
        <dbReference type="PROSITE" id="PS51186"/>
    </source>
</evidence>
<proteinExistence type="predicted"/>
<dbReference type="InterPro" id="IPR000182">
    <property type="entry name" value="GNAT_dom"/>
</dbReference>
<feature type="domain" description="N-acetyltransferase" evidence="1">
    <location>
        <begin position="7"/>
        <end position="151"/>
    </location>
</feature>
<dbReference type="Proteomes" id="UP000214689">
    <property type="component" value="Chromosome"/>
</dbReference>
<keyword evidence="2" id="KW-0808">Transferase</keyword>
<dbReference type="GO" id="GO:0016747">
    <property type="term" value="F:acyltransferase activity, transferring groups other than amino-acyl groups"/>
    <property type="evidence" value="ECO:0007669"/>
    <property type="project" value="InterPro"/>
</dbReference>
<dbReference type="EMBL" id="CP016199">
    <property type="protein sequence ID" value="ASS38188.1"/>
    <property type="molecule type" value="Genomic_DNA"/>
</dbReference>
<gene>
    <name evidence="2" type="ORF">AXF17_07085</name>
</gene>
<keyword evidence="3" id="KW-1185">Reference proteome</keyword>
<dbReference type="SUPFAM" id="SSF55729">
    <property type="entry name" value="Acyl-CoA N-acyltransferases (Nat)"/>
    <property type="match status" value="1"/>
</dbReference>
<dbReference type="RefSeq" id="WP_094234428.1">
    <property type="nucleotide sequence ID" value="NZ_CP016199.1"/>
</dbReference>
<dbReference type="InterPro" id="IPR016181">
    <property type="entry name" value="Acyl_CoA_acyltransferase"/>
</dbReference>
<evidence type="ECO:0000313" key="2">
    <source>
        <dbReference type="EMBL" id="ASS38188.1"/>
    </source>
</evidence>
<dbReference type="Gene3D" id="3.40.630.30">
    <property type="match status" value="1"/>
</dbReference>
<dbReference type="CDD" id="cd04301">
    <property type="entry name" value="NAT_SF"/>
    <property type="match status" value="1"/>
</dbReference>
<accession>A0A223ATA8</accession>
<dbReference type="Pfam" id="PF00583">
    <property type="entry name" value="Acetyltransf_1"/>
    <property type="match status" value="1"/>
</dbReference>
<evidence type="ECO:0000313" key="3">
    <source>
        <dbReference type="Proteomes" id="UP000214689"/>
    </source>
</evidence>
<sequence>MNISIEKGISDNNALSLCEWSNEKGKNFQEQWMGNKVSYPLDCDKIRKLENVFSIFNDDEFVGMIQEIRSNKDSIHIGRFVINPTKTGLGVGSMALKEFLKYMFDNKNINSITLSVFDSNKIAKNLYEKQGFRIEKVIEKPKLKYTMRKFR</sequence>